<sequence>MENATDPPEKVTEDAVNMTAAAAMDTTPPALTNDDETSPSNEDGSAWVLVQKKRRTQADLLQGTKTSELQGKTTQRKPATSRPPPLPLHDYKAILRPLGGLRLDQWSRPTLTRAIGVAASLPPAEVDRLVFRLRPEQNLAVISTPHEHIALNLYSVQHLRLGEHTYPVSIYIAAPDNSCKGIIYGVDPGTSPSELMDHLITPGHTVLQARMMGKTSTALITFEGLQVPHYIRYYGAEYRCYVHRPRKQVCTVCLRLGHRSDNCPTPNCVTCETCGVDNPTPGHSCTPKCRSCGGDHPTTDTGCPARVRPPLNKERVRKALQQEQLQRDVEHHSTPSSSTQGELQAAGPNPGRTSRSRSRSRRRSRSKARSRTHSRTGSQTPPVKRATTSEATGPLVTNQPSLPLKDFNQPDKNQGAEQRPAEPREVSWAKGPPLLSPSSATPSQTLASAPQTTQNPDPNALHQLRAEMEVKLRALDARLRREIEAACTTIRQEFRDMLNQAVSTLKDTLNDTVATLHNLISSSISTLSTDIQQQTERNMQQMRQEFAPALTLAPITKRSHPYTRPSPLRSEDGDA</sequence>
<dbReference type="Proteomes" id="UP000821837">
    <property type="component" value="Chromosome 3"/>
</dbReference>
<keyword evidence="4" id="KW-1185">Reference proteome</keyword>
<feature type="compositionally biased region" description="Polar residues" evidence="1">
    <location>
        <begin position="63"/>
        <end position="78"/>
    </location>
</feature>
<evidence type="ECO:0000313" key="2">
    <source>
        <dbReference type="EMBL" id="KAH7944539.1"/>
    </source>
</evidence>
<feature type="region of interest" description="Disordered" evidence="1">
    <location>
        <begin position="551"/>
        <end position="575"/>
    </location>
</feature>
<feature type="region of interest" description="Disordered" evidence="1">
    <location>
        <begin position="323"/>
        <end position="459"/>
    </location>
</feature>
<feature type="compositionally biased region" description="Low complexity" evidence="1">
    <location>
        <begin position="14"/>
        <end position="32"/>
    </location>
</feature>
<reference evidence="2" key="1">
    <citation type="journal article" date="2020" name="Cell">
        <title>Large-Scale Comparative Analyses of Tick Genomes Elucidate Their Genetic Diversity and Vector Capacities.</title>
        <authorList>
            <consortium name="Tick Genome and Microbiome Consortium (TIGMIC)"/>
            <person name="Jia N."/>
            <person name="Wang J."/>
            <person name="Shi W."/>
            <person name="Du L."/>
            <person name="Sun Y."/>
            <person name="Zhan W."/>
            <person name="Jiang J.F."/>
            <person name="Wang Q."/>
            <person name="Zhang B."/>
            <person name="Ji P."/>
            <person name="Bell-Sakyi L."/>
            <person name="Cui X.M."/>
            <person name="Yuan T.T."/>
            <person name="Jiang B.G."/>
            <person name="Yang W.F."/>
            <person name="Lam T.T."/>
            <person name="Chang Q.C."/>
            <person name="Ding S.J."/>
            <person name="Wang X.J."/>
            <person name="Zhu J.G."/>
            <person name="Ruan X.D."/>
            <person name="Zhao L."/>
            <person name="Wei J.T."/>
            <person name="Ye R.Z."/>
            <person name="Que T.C."/>
            <person name="Du C.H."/>
            <person name="Zhou Y.H."/>
            <person name="Cheng J.X."/>
            <person name="Dai P.F."/>
            <person name="Guo W.B."/>
            <person name="Han X.H."/>
            <person name="Huang E.J."/>
            <person name="Li L.F."/>
            <person name="Wei W."/>
            <person name="Gao Y.C."/>
            <person name="Liu J.Z."/>
            <person name="Shao H.Z."/>
            <person name="Wang X."/>
            <person name="Wang C.C."/>
            <person name="Yang T.C."/>
            <person name="Huo Q.B."/>
            <person name="Li W."/>
            <person name="Chen H.Y."/>
            <person name="Chen S.E."/>
            <person name="Zhou L.G."/>
            <person name="Ni X.B."/>
            <person name="Tian J.H."/>
            <person name="Sheng Y."/>
            <person name="Liu T."/>
            <person name="Pan Y.S."/>
            <person name="Xia L.Y."/>
            <person name="Li J."/>
            <person name="Zhao F."/>
            <person name="Cao W.C."/>
        </authorList>
    </citation>
    <scope>NUCLEOTIDE SEQUENCE</scope>
    <source>
        <strain evidence="2">Rsan-2018</strain>
    </source>
</reference>
<gene>
    <name evidence="2" type="ORF">HPB52_021356</name>
    <name evidence="3" type="ORF">HPB52_021654</name>
</gene>
<dbReference type="AlphaFoldDB" id="A0A9D4PKK4"/>
<dbReference type="EMBL" id="JABSTV010001253">
    <property type="protein sequence ID" value="KAH7944539.1"/>
    <property type="molecule type" value="Genomic_DNA"/>
</dbReference>
<evidence type="ECO:0000313" key="4">
    <source>
        <dbReference type="Proteomes" id="UP000821837"/>
    </source>
</evidence>
<evidence type="ECO:0000313" key="3">
    <source>
        <dbReference type="EMBL" id="KAH7963578.1"/>
    </source>
</evidence>
<organism evidence="2 4">
    <name type="scientific">Rhipicephalus sanguineus</name>
    <name type="common">Brown dog tick</name>
    <name type="synonym">Ixodes sanguineus</name>
    <dbReference type="NCBI Taxonomy" id="34632"/>
    <lineage>
        <taxon>Eukaryota</taxon>
        <taxon>Metazoa</taxon>
        <taxon>Ecdysozoa</taxon>
        <taxon>Arthropoda</taxon>
        <taxon>Chelicerata</taxon>
        <taxon>Arachnida</taxon>
        <taxon>Acari</taxon>
        <taxon>Parasitiformes</taxon>
        <taxon>Ixodida</taxon>
        <taxon>Ixodoidea</taxon>
        <taxon>Ixodidae</taxon>
        <taxon>Rhipicephalinae</taxon>
        <taxon>Rhipicephalus</taxon>
        <taxon>Rhipicephalus</taxon>
    </lineage>
</organism>
<accession>A0A9D4PKK4</accession>
<reference evidence="2" key="2">
    <citation type="submission" date="2021-09" db="EMBL/GenBank/DDBJ databases">
        <authorList>
            <person name="Jia N."/>
            <person name="Wang J."/>
            <person name="Shi W."/>
            <person name="Du L."/>
            <person name="Sun Y."/>
            <person name="Zhan W."/>
            <person name="Jiang J."/>
            <person name="Wang Q."/>
            <person name="Zhang B."/>
            <person name="Ji P."/>
            <person name="Sakyi L.B."/>
            <person name="Cui X."/>
            <person name="Yuan T."/>
            <person name="Jiang B."/>
            <person name="Yang W."/>
            <person name="Lam T.T.-Y."/>
            <person name="Chang Q."/>
            <person name="Ding S."/>
            <person name="Wang X."/>
            <person name="Zhu J."/>
            <person name="Ruan X."/>
            <person name="Zhao L."/>
            <person name="Wei J."/>
            <person name="Que T."/>
            <person name="Du C."/>
            <person name="Cheng J."/>
            <person name="Dai P."/>
            <person name="Han X."/>
            <person name="Huang E."/>
            <person name="Gao Y."/>
            <person name="Liu J."/>
            <person name="Shao H."/>
            <person name="Ye R."/>
            <person name="Li L."/>
            <person name="Wei W."/>
            <person name="Wang X."/>
            <person name="Wang C."/>
            <person name="Huo Q."/>
            <person name="Li W."/>
            <person name="Guo W."/>
            <person name="Chen H."/>
            <person name="Chen S."/>
            <person name="Zhou L."/>
            <person name="Zhou L."/>
            <person name="Ni X."/>
            <person name="Tian J."/>
            <person name="Zhou Y."/>
            <person name="Sheng Y."/>
            <person name="Liu T."/>
            <person name="Pan Y."/>
            <person name="Xia L."/>
            <person name="Li J."/>
            <person name="Zhao F."/>
            <person name="Cao W."/>
        </authorList>
    </citation>
    <scope>NUCLEOTIDE SEQUENCE</scope>
    <source>
        <strain evidence="2">Rsan-2018</strain>
        <tissue evidence="2">Larvae</tissue>
    </source>
</reference>
<feature type="region of interest" description="Disordered" evidence="1">
    <location>
        <begin position="1"/>
        <end position="88"/>
    </location>
</feature>
<proteinExistence type="predicted"/>
<comment type="caution">
    <text evidence="2">The sequence shown here is derived from an EMBL/GenBank/DDBJ whole genome shotgun (WGS) entry which is preliminary data.</text>
</comment>
<dbReference type="EMBL" id="JABSTV010001249">
    <property type="protein sequence ID" value="KAH7963578.1"/>
    <property type="molecule type" value="Genomic_DNA"/>
</dbReference>
<evidence type="ECO:0008006" key="5">
    <source>
        <dbReference type="Google" id="ProtNLM"/>
    </source>
</evidence>
<feature type="compositionally biased region" description="Low complexity" evidence="1">
    <location>
        <begin position="432"/>
        <end position="450"/>
    </location>
</feature>
<protein>
    <recommendedName>
        <fullName evidence="5">CCHC-type domain-containing protein</fullName>
    </recommendedName>
</protein>
<feature type="compositionally biased region" description="Basic residues" evidence="1">
    <location>
        <begin position="354"/>
        <end position="374"/>
    </location>
</feature>
<evidence type="ECO:0000256" key="1">
    <source>
        <dbReference type="SAM" id="MobiDB-lite"/>
    </source>
</evidence>
<name>A0A9D4PKK4_RHISA</name>
<dbReference type="VEuPathDB" id="VectorBase:RSAN_027752"/>
<feature type="compositionally biased region" description="Polar residues" evidence="1">
    <location>
        <begin position="377"/>
        <end position="401"/>
    </location>
</feature>